<evidence type="ECO:0000313" key="2">
    <source>
        <dbReference type="Proteomes" id="UP000315082"/>
    </source>
</evidence>
<keyword evidence="2" id="KW-1185">Reference proteome</keyword>
<dbReference type="KEGG" id="rcf:Poly24_20190"/>
<organism evidence="1 2">
    <name type="scientific">Rosistilla carotiformis</name>
    <dbReference type="NCBI Taxonomy" id="2528017"/>
    <lineage>
        <taxon>Bacteria</taxon>
        <taxon>Pseudomonadati</taxon>
        <taxon>Planctomycetota</taxon>
        <taxon>Planctomycetia</taxon>
        <taxon>Pirellulales</taxon>
        <taxon>Pirellulaceae</taxon>
        <taxon>Rosistilla</taxon>
    </lineage>
</organism>
<dbReference type="Proteomes" id="UP000315082">
    <property type="component" value="Chromosome"/>
</dbReference>
<accession>A0A518JS02</accession>
<sequence>MVFVPDLGGSGRGSTENASRLAGPILIETSQILQLWDAIGVKA</sequence>
<dbReference type="AlphaFoldDB" id="A0A518JS02"/>
<evidence type="ECO:0000313" key="1">
    <source>
        <dbReference type="EMBL" id="QDV68310.1"/>
    </source>
</evidence>
<proteinExistence type="predicted"/>
<protein>
    <submittedName>
        <fullName evidence="1">Uncharacterized protein</fullName>
    </submittedName>
</protein>
<gene>
    <name evidence="1" type="ORF">Poly24_20190</name>
</gene>
<dbReference type="EMBL" id="CP036348">
    <property type="protein sequence ID" value="QDV68310.1"/>
    <property type="molecule type" value="Genomic_DNA"/>
</dbReference>
<name>A0A518JS02_9BACT</name>
<reference evidence="1 2" key="1">
    <citation type="submission" date="2019-02" db="EMBL/GenBank/DDBJ databases">
        <title>Deep-cultivation of Planctomycetes and their phenomic and genomic characterization uncovers novel biology.</title>
        <authorList>
            <person name="Wiegand S."/>
            <person name="Jogler M."/>
            <person name="Boedeker C."/>
            <person name="Pinto D."/>
            <person name="Vollmers J."/>
            <person name="Rivas-Marin E."/>
            <person name="Kohn T."/>
            <person name="Peeters S.H."/>
            <person name="Heuer A."/>
            <person name="Rast P."/>
            <person name="Oberbeckmann S."/>
            <person name="Bunk B."/>
            <person name="Jeske O."/>
            <person name="Meyerdierks A."/>
            <person name="Storesund J.E."/>
            <person name="Kallscheuer N."/>
            <person name="Luecker S."/>
            <person name="Lage O.M."/>
            <person name="Pohl T."/>
            <person name="Merkel B.J."/>
            <person name="Hornburger P."/>
            <person name="Mueller R.-W."/>
            <person name="Bruemmer F."/>
            <person name="Labrenz M."/>
            <person name="Spormann A.M."/>
            <person name="Op den Camp H."/>
            <person name="Overmann J."/>
            <person name="Amann R."/>
            <person name="Jetten M.S.M."/>
            <person name="Mascher T."/>
            <person name="Medema M.H."/>
            <person name="Devos D.P."/>
            <person name="Kaster A.-K."/>
            <person name="Ovreas L."/>
            <person name="Rohde M."/>
            <person name="Galperin M.Y."/>
            <person name="Jogler C."/>
        </authorList>
    </citation>
    <scope>NUCLEOTIDE SEQUENCE [LARGE SCALE GENOMIC DNA]</scope>
    <source>
        <strain evidence="1 2">Poly24</strain>
    </source>
</reference>